<keyword evidence="8 14" id="KW-0472">Membrane</keyword>
<feature type="transmembrane region" description="Helical" evidence="14">
    <location>
        <begin position="137"/>
        <end position="160"/>
    </location>
</feature>
<dbReference type="GO" id="GO:0005886">
    <property type="term" value="C:plasma membrane"/>
    <property type="evidence" value="ECO:0007669"/>
    <property type="project" value="UniProtKB-SubCell"/>
</dbReference>
<evidence type="ECO:0000256" key="9">
    <source>
        <dbReference type="ARBA" id="ARBA00023157"/>
    </source>
</evidence>
<dbReference type="SUPFAM" id="SSF81321">
    <property type="entry name" value="Family A G protein-coupled receptor-like"/>
    <property type="match status" value="1"/>
</dbReference>
<dbReference type="GO" id="GO:0005549">
    <property type="term" value="F:odorant binding"/>
    <property type="evidence" value="ECO:0007669"/>
    <property type="project" value="TreeGrafter"/>
</dbReference>
<comment type="subcellular location">
    <subcellularLocation>
        <location evidence="1 14">Cell membrane</location>
        <topology evidence="1 14">Multi-pass membrane protein</topology>
    </subcellularLocation>
</comment>
<keyword evidence="9" id="KW-1015">Disulfide bond</keyword>
<evidence type="ECO:0000256" key="11">
    <source>
        <dbReference type="ARBA" id="ARBA00023180"/>
    </source>
</evidence>
<dbReference type="PRINTS" id="PR00237">
    <property type="entry name" value="GPCRRHODOPSN"/>
</dbReference>
<dbReference type="STRING" id="409849.ENSPMGP00000029797"/>
<accession>A0A3B4BMN2</accession>
<evidence type="ECO:0000313" key="17">
    <source>
        <dbReference type="Proteomes" id="UP000261520"/>
    </source>
</evidence>
<dbReference type="PROSITE" id="PS00237">
    <property type="entry name" value="G_PROTEIN_RECEP_F1_1"/>
    <property type="match status" value="1"/>
</dbReference>
<dbReference type="InterPro" id="IPR017452">
    <property type="entry name" value="GPCR_Rhodpsn_7TM"/>
</dbReference>
<keyword evidence="6 14" id="KW-1133">Transmembrane helix</keyword>
<keyword evidence="2 14" id="KW-1003">Cell membrane</keyword>
<keyword evidence="10 13" id="KW-0675">Receptor</keyword>
<feature type="transmembrane region" description="Helical" evidence="14">
    <location>
        <begin position="192"/>
        <end position="213"/>
    </location>
</feature>
<dbReference type="InterPro" id="IPR052921">
    <property type="entry name" value="GPCR1_Superfamily_Member"/>
</dbReference>
<comment type="similarity">
    <text evidence="13">Belongs to the G-protein coupled receptor 1 family.</text>
</comment>
<dbReference type="AlphaFoldDB" id="A0A3B4BMN2"/>
<keyword evidence="11" id="KW-0325">Glycoprotein</keyword>
<feature type="transmembrane region" description="Helical" evidence="14">
    <location>
        <begin position="20"/>
        <end position="45"/>
    </location>
</feature>
<evidence type="ECO:0000256" key="14">
    <source>
        <dbReference type="RuleBase" id="RU363047"/>
    </source>
</evidence>
<evidence type="ECO:0000256" key="6">
    <source>
        <dbReference type="ARBA" id="ARBA00022989"/>
    </source>
</evidence>
<dbReference type="Ensembl" id="ENSPMGT00000031720.1">
    <property type="protein sequence ID" value="ENSPMGP00000029797.1"/>
    <property type="gene ID" value="ENSPMGG00000023982.1"/>
</dbReference>
<feature type="transmembrane region" description="Helical" evidence="14">
    <location>
        <begin position="94"/>
        <end position="116"/>
    </location>
</feature>
<evidence type="ECO:0000256" key="1">
    <source>
        <dbReference type="ARBA" id="ARBA00004651"/>
    </source>
</evidence>
<keyword evidence="4 13" id="KW-0812">Transmembrane</keyword>
<dbReference type="Gene3D" id="1.20.1070.10">
    <property type="entry name" value="Rhodopsin 7-helix transmembrane proteins"/>
    <property type="match status" value="1"/>
</dbReference>
<dbReference type="FunFam" id="1.20.1070.10:FF:000024">
    <property type="entry name" value="Olfactory receptor"/>
    <property type="match status" value="1"/>
</dbReference>
<evidence type="ECO:0000256" key="13">
    <source>
        <dbReference type="RuleBase" id="RU000688"/>
    </source>
</evidence>
<feature type="transmembrane region" description="Helical" evidence="14">
    <location>
        <begin position="265"/>
        <end position="288"/>
    </location>
</feature>
<feature type="domain" description="G-protein coupled receptors family 1 profile" evidence="15">
    <location>
        <begin position="37"/>
        <end position="286"/>
    </location>
</feature>
<dbReference type="PRINTS" id="PR00245">
    <property type="entry name" value="OLFACTORYR"/>
</dbReference>
<dbReference type="PANTHER" id="PTHR26451">
    <property type="entry name" value="G_PROTEIN_RECEP_F1_2 DOMAIN-CONTAINING PROTEIN"/>
    <property type="match status" value="1"/>
</dbReference>
<keyword evidence="17" id="KW-1185">Reference proteome</keyword>
<keyword evidence="3 14" id="KW-0716">Sensory transduction</keyword>
<evidence type="ECO:0000256" key="3">
    <source>
        <dbReference type="ARBA" id="ARBA00022606"/>
    </source>
</evidence>
<dbReference type="Pfam" id="PF13853">
    <property type="entry name" value="7tm_4"/>
    <property type="match status" value="1"/>
</dbReference>
<dbReference type="PANTHER" id="PTHR26451:SF885">
    <property type="entry name" value="OLFACTORY RECEPTOR"/>
    <property type="match status" value="1"/>
</dbReference>
<evidence type="ECO:0000256" key="10">
    <source>
        <dbReference type="ARBA" id="ARBA00023170"/>
    </source>
</evidence>
<dbReference type="InterPro" id="IPR000725">
    <property type="entry name" value="Olfact_rcpt"/>
</dbReference>
<keyword evidence="12 13" id="KW-0807">Transducer</keyword>
<evidence type="ECO:0000259" key="15">
    <source>
        <dbReference type="PROSITE" id="PS50262"/>
    </source>
</evidence>
<dbReference type="Proteomes" id="UP000261520">
    <property type="component" value="Unplaced"/>
</dbReference>
<organism evidence="16 17">
    <name type="scientific">Periophthalmus magnuspinnatus</name>
    <dbReference type="NCBI Taxonomy" id="409849"/>
    <lineage>
        <taxon>Eukaryota</taxon>
        <taxon>Metazoa</taxon>
        <taxon>Chordata</taxon>
        <taxon>Craniata</taxon>
        <taxon>Vertebrata</taxon>
        <taxon>Euteleostomi</taxon>
        <taxon>Actinopterygii</taxon>
        <taxon>Neopterygii</taxon>
        <taxon>Teleostei</taxon>
        <taxon>Neoteleostei</taxon>
        <taxon>Acanthomorphata</taxon>
        <taxon>Gobiaria</taxon>
        <taxon>Gobiiformes</taxon>
        <taxon>Gobioidei</taxon>
        <taxon>Gobiidae</taxon>
        <taxon>Oxudercinae</taxon>
        <taxon>Periophthalmus</taxon>
    </lineage>
</organism>
<reference evidence="16" key="1">
    <citation type="submission" date="2025-08" db="UniProtKB">
        <authorList>
            <consortium name="Ensembl"/>
        </authorList>
    </citation>
    <scope>IDENTIFICATION</scope>
</reference>
<feature type="transmembrane region" description="Helical" evidence="14">
    <location>
        <begin position="57"/>
        <end position="82"/>
    </location>
</feature>
<sequence>MNSSLSHFLLGVYLPLGNFRYFLVVLTAALYLLILFLNSFLITVISLRPSLHEPTQLFLCNLFLNEIYGSTGLFIFLLHQTLKDVHTVTVSHCFLQIFCHYTYATVEILNLAVMSYDRYVAICRPLQYRTIMTLNKAALFAVLIWIYSFIRCFITISLTLRLTLCGNFIDNLFCHNYLIVRLACSDTQLNNIYGFFATASTLLLPLMPILFSYAHILRVALSCPQKGRKAVHTCIPHIVSLLNFALGSFLDILQTRFNLSTAPVVIRIVFPLYFYVLQPILNPIMYGMKTNMIVVKRLIWKVCGTKCRQIRFNMCGS</sequence>
<evidence type="ECO:0000256" key="4">
    <source>
        <dbReference type="ARBA" id="ARBA00022692"/>
    </source>
</evidence>
<name>A0A3B4BMN2_9GOBI</name>
<dbReference type="InterPro" id="IPR000276">
    <property type="entry name" value="GPCR_Rhodpsn"/>
</dbReference>
<dbReference type="GO" id="GO:0004984">
    <property type="term" value="F:olfactory receptor activity"/>
    <property type="evidence" value="ECO:0007669"/>
    <property type="project" value="InterPro"/>
</dbReference>
<evidence type="ECO:0000256" key="7">
    <source>
        <dbReference type="ARBA" id="ARBA00023040"/>
    </source>
</evidence>
<keyword evidence="5 14" id="KW-0552">Olfaction</keyword>
<keyword evidence="7 13" id="KW-0297">G-protein coupled receptor</keyword>
<feature type="transmembrane region" description="Helical" evidence="14">
    <location>
        <begin position="234"/>
        <end position="253"/>
    </location>
</feature>
<proteinExistence type="inferred from homology"/>
<evidence type="ECO:0000256" key="2">
    <source>
        <dbReference type="ARBA" id="ARBA00022475"/>
    </source>
</evidence>
<evidence type="ECO:0000256" key="12">
    <source>
        <dbReference type="ARBA" id="ARBA00023224"/>
    </source>
</evidence>
<evidence type="ECO:0000256" key="8">
    <source>
        <dbReference type="ARBA" id="ARBA00023136"/>
    </source>
</evidence>
<protein>
    <recommendedName>
        <fullName evidence="14">Olfactory receptor</fullName>
    </recommendedName>
</protein>
<evidence type="ECO:0000256" key="5">
    <source>
        <dbReference type="ARBA" id="ARBA00022725"/>
    </source>
</evidence>
<evidence type="ECO:0000313" key="16">
    <source>
        <dbReference type="Ensembl" id="ENSPMGP00000029797.1"/>
    </source>
</evidence>
<reference evidence="16" key="2">
    <citation type="submission" date="2025-09" db="UniProtKB">
        <authorList>
            <consortium name="Ensembl"/>
        </authorList>
    </citation>
    <scope>IDENTIFICATION</scope>
</reference>
<dbReference type="GO" id="GO:0004930">
    <property type="term" value="F:G protein-coupled receptor activity"/>
    <property type="evidence" value="ECO:0007669"/>
    <property type="project" value="UniProtKB-KW"/>
</dbReference>
<dbReference type="PROSITE" id="PS50262">
    <property type="entry name" value="G_PROTEIN_RECEP_F1_2"/>
    <property type="match status" value="1"/>
</dbReference>